<dbReference type="RefSeq" id="WP_130183064.1">
    <property type="nucleotide sequence ID" value="NZ_CP035945.1"/>
</dbReference>
<comment type="subcellular location">
    <subcellularLocation>
        <location evidence="1">Membrane</location>
        <topology evidence="1">Multi-pass membrane protein</topology>
    </subcellularLocation>
</comment>
<evidence type="ECO:0000256" key="2">
    <source>
        <dbReference type="ARBA" id="ARBA00007524"/>
    </source>
</evidence>
<dbReference type="Gene3D" id="1.20.1260.100">
    <property type="entry name" value="TspO/MBR protein"/>
    <property type="match status" value="1"/>
</dbReference>
<reference evidence="7 8" key="1">
    <citation type="submission" date="2019-01" db="EMBL/GenBank/DDBJ databases">
        <title>PMF-metabolizing Aryl O-demethylase.</title>
        <authorList>
            <person name="Kim M."/>
        </authorList>
    </citation>
    <scope>NUCLEOTIDE SEQUENCE [LARGE SCALE GENOMIC DNA]</scope>
    <source>
        <strain evidence="7 8">PMF1</strain>
    </source>
</reference>
<accession>A0A4P6M3K8</accession>
<dbReference type="EMBL" id="CP035945">
    <property type="protein sequence ID" value="QBE98053.1"/>
    <property type="molecule type" value="Genomic_DNA"/>
</dbReference>
<evidence type="ECO:0000313" key="7">
    <source>
        <dbReference type="EMBL" id="QBE98053.1"/>
    </source>
</evidence>
<dbReference type="PANTHER" id="PTHR10057:SF0">
    <property type="entry name" value="TRANSLOCATOR PROTEIN"/>
    <property type="match status" value="1"/>
</dbReference>
<evidence type="ECO:0000256" key="1">
    <source>
        <dbReference type="ARBA" id="ARBA00004141"/>
    </source>
</evidence>
<feature type="transmembrane region" description="Helical" evidence="6">
    <location>
        <begin position="130"/>
        <end position="153"/>
    </location>
</feature>
<dbReference type="PANTHER" id="PTHR10057">
    <property type="entry name" value="PERIPHERAL-TYPE BENZODIAZEPINE RECEPTOR"/>
    <property type="match status" value="1"/>
</dbReference>
<name>A0A4P6M3K8_9FIRM</name>
<feature type="transmembrane region" description="Helical" evidence="6">
    <location>
        <begin position="78"/>
        <end position="98"/>
    </location>
</feature>
<evidence type="ECO:0000256" key="4">
    <source>
        <dbReference type="ARBA" id="ARBA00022989"/>
    </source>
</evidence>
<dbReference type="InterPro" id="IPR004307">
    <property type="entry name" value="TspO_MBR"/>
</dbReference>
<dbReference type="Pfam" id="PF03073">
    <property type="entry name" value="TspO_MBR"/>
    <property type="match status" value="1"/>
</dbReference>
<dbReference type="GO" id="GO:0033013">
    <property type="term" value="P:tetrapyrrole metabolic process"/>
    <property type="evidence" value="ECO:0007669"/>
    <property type="project" value="UniProtKB-ARBA"/>
</dbReference>
<evidence type="ECO:0000256" key="6">
    <source>
        <dbReference type="SAM" id="Phobius"/>
    </source>
</evidence>
<dbReference type="CDD" id="cd15904">
    <property type="entry name" value="TSPO_MBR"/>
    <property type="match status" value="1"/>
</dbReference>
<dbReference type="FunFam" id="1.20.1260.100:FF:000001">
    <property type="entry name" value="translocator protein 2"/>
    <property type="match status" value="1"/>
</dbReference>
<protein>
    <submittedName>
        <fullName evidence="7">Tryptophan-rich sensory protein</fullName>
    </submittedName>
</protein>
<feature type="transmembrane region" description="Helical" evidence="6">
    <location>
        <begin position="46"/>
        <end position="66"/>
    </location>
</feature>
<dbReference type="GO" id="GO:0016020">
    <property type="term" value="C:membrane"/>
    <property type="evidence" value="ECO:0007669"/>
    <property type="project" value="UniProtKB-SubCell"/>
</dbReference>
<evidence type="ECO:0000313" key="8">
    <source>
        <dbReference type="Proteomes" id="UP000289794"/>
    </source>
</evidence>
<dbReference type="PIRSF" id="PIRSF005859">
    <property type="entry name" value="PBR"/>
    <property type="match status" value="1"/>
</dbReference>
<feature type="transmembrane region" description="Helical" evidence="6">
    <location>
        <begin position="7"/>
        <end position="26"/>
    </location>
</feature>
<comment type="similarity">
    <text evidence="2">Belongs to the TspO/BZRP family.</text>
</comment>
<gene>
    <name evidence="7" type="primary">tspO</name>
    <name evidence="7" type="ORF">PMF13cell1_03616</name>
</gene>
<keyword evidence="5 6" id="KW-0472">Membrane</keyword>
<keyword evidence="4 6" id="KW-1133">Transmembrane helix</keyword>
<organism evidence="7 8">
    <name type="scientific">Blautia producta</name>
    <dbReference type="NCBI Taxonomy" id="33035"/>
    <lineage>
        <taxon>Bacteria</taxon>
        <taxon>Bacillati</taxon>
        <taxon>Bacillota</taxon>
        <taxon>Clostridia</taxon>
        <taxon>Lachnospirales</taxon>
        <taxon>Lachnospiraceae</taxon>
        <taxon>Blautia</taxon>
    </lineage>
</organism>
<evidence type="ECO:0000256" key="5">
    <source>
        <dbReference type="ARBA" id="ARBA00023136"/>
    </source>
</evidence>
<sequence length="155" mass="17763">MNKNNRSALVISILIPLAIGSLSTLISGNRSMYFLINKPVLSPPAFIFPIVWTVLYVFMGISSYIIYESTSPGKSNALRTYAVQLLFNFFWSIIFFGLSQYFLAFLWLLALIVLIAVMIYQFYQISPAAAYLQIPYIAWCIFAAYLNFMIYIMNK</sequence>
<dbReference type="InterPro" id="IPR038330">
    <property type="entry name" value="TspO/MBR-related_sf"/>
</dbReference>
<proteinExistence type="inferred from homology"/>
<dbReference type="AlphaFoldDB" id="A0A4P6M3K8"/>
<evidence type="ECO:0000256" key="3">
    <source>
        <dbReference type="ARBA" id="ARBA00022692"/>
    </source>
</evidence>
<dbReference type="Proteomes" id="UP000289794">
    <property type="component" value="Chromosome"/>
</dbReference>
<keyword evidence="3 6" id="KW-0812">Transmembrane</keyword>
<dbReference type="KEGG" id="bpro:PMF13cell1_03616"/>